<dbReference type="PANTHER" id="PTHR48112:SF22">
    <property type="entry name" value="MITOCHONDRIAL TRANSCRIPTION FACTOR A, ISOFORM B"/>
    <property type="match status" value="1"/>
</dbReference>
<evidence type="ECO:0000313" key="6">
    <source>
        <dbReference type="Proteomes" id="UP000803884"/>
    </source>
</evidence>
<feature type="region of interest" description="Disordered" evidence="3">
    <location>
        <begin position="38"/>
        <end position="74"/>
    </location>
</feature>
<dbReference type="Pfam" id="PF09011">
    <property type="entry name" value="HMG_box_2"/>
    <property type="match status" value="1"/>
</dbReference>
<sequence length="326" mass="36475">MLGRQIAVALRRPLQARLRTQTPTSLCIRTFTQAPQVLAGRPKKAVGEPSKPVKRAPKTTATKNTKASDAAAKKKLAEKKKLAAKKAADAKKKKAKRELTPEEVEKRKARLQKAEVKELKKAVLPIPAESVYKTTNAYAEFIREHADRFKSGMANKMTPAEQQATLSEISRGIASEWKALSSSQHAHYNQLANATKEKSAAAYKRWVESHTVEEISIANTARRALNRLHAAGKIRFKYPLISDERSVKRPMTAWNQYFTSRMGSSDFSNVANNERAGHVSQEWKALDESEKKKFYDLASKDTERYVSEYTAVYGRAPKHVSPQPAA</sequence>
<evidence type="ECO:0000256" key="1">
    <source>
        <dbReference type="ARBA" id="ARBA00023125"/>
    </source>
</evidence>
<dbReference type="CDD" id="cd00084">
    <property type="entry name" value="HMG-box_SF"/>
    <property type="match status" value="2"/>
</dbReference>
<accession>A0AB34KS87</accession>
<organism evidence="5 6">
    <name type="scientific">Cladosporium halotolerans</name>
    <dbReference type="NCBI Taxonomy" id="1052096"/>
    <lineage>
        <taxon>Eukaryota</taxon>
        <taxon>Fungi</taxon>
        <taxon>Dikarya</taxon>
        <taxon>Ascomycota</taxon>
        <taxon>Pezizomycotina</taxon>
        <taxon>Dothideomycetes</taxon>
        <taxon>Dothideomycetidae</taxon>
        <taxon>Cladosporiales</taxon>
        <taxon>Cladosporiaceae</taxon>
        <taxon>Cladosporium</taxon>
    </lineage>
</organism>
<proteinExistence type="predicted"/>
<comment type="caution">
    <text evidence="5">The sequence shown here is derived from an EMBL/GenBank/DDBJ whole genome shotgun (WGS) entry which is preliminary data.</text>
</comment>
<keyword evidence="1 2" id="KW-0238">DNA-binding</keyword>
<keyword evidence="2" id="KW-0539">Nucleus</keyword>
<dbReference type="InterPro" id="IPR009071">
    <property type="entry name" value="HMG_box_dom"/>
</dbReference>
<feature type="compositionally biased region" description="Low complexity" evidence="3">
    <location>
        <begin position="58"/>
        <end position="70"/>
    </location>
</feature>
<evidence type="ECO:0000256" key="3">
    <source>
        <dbReference type="SAM" id="MobiDB-lite"/>
    </source>
</evidence>
<dbReference type="SMART" id="SM00398">
    <property type="entry name" value="HMG"/>
    <property type="match status" value="2"/>
</dbReference>
<dbReference type="PANTHER" id="PTHR48112">
    <property type="entry name" value="HIGH MOBILITY GROUP PROTEIN DSP1"/>
    <property type="match status" value="1"/>
</dbReference>
<dbReference type="InterPro" id="IPR050342">
    <property type="entry name" value="HMGB"/>
</dbReference>
<dbReference type="AlphaFoldDB" id="A0AB34KS87"/>
<reference evidence="5 6" key="1">
    <citation type="journal article" date="2020" name="Microbiol. Resour. Announc.">
        <title>Draft Genome Sequence of a Cladosporium Species Isolated from the Mesophotic Ascidian Didemnum maculosum.</title>
        <authorList>
            <person name="Gioti A."/>
            <person name="Siaperas R."/>
            <person name="Nikolaivits E."/>
            <person name="Le Goff G."/>
            <person name="Ouazzani J."/>
            <person name="Kotoulas G."/>
            <person name="Topakas E."/>
        </authorList>
    </citation>
    <scope>NUCLEOTIDE SEQUENCE [LARGE SCALE GENOMIC DNA]</scope>
    <source>
        <strain evidence="5 6">TM138-S3</strain>
    </source>
</reference>
<dbReference type="Proteomes" id="UP000803884">
    <property type="component" value="Unassembled WGS sequence"/>
</dbReference>
<gene>
    <name evidence="5" type="ORF">WHR41_04108</name>
</gene>
<dbReference type="SUPFAM" id="SSF47095">
    <property type="entry name" value="HMG-box"/>
    <property type="match status" value="2"/>
</dbReference>
<evidence type="ECO:0000259" key="4">
    <source>
        <dbReference type="PROSITE" id="PS50118"/>
    </source>
</evidence>
<dbReference type="GO" id="GO:0003677">
    <property type="term" value="F:DNA binding"/>
    <property type="evidence" value="ECO:0007669"/>
    <property type="project" value="UniProtKB-UniRule"/>
</dbReference>
<dbReference type="Gene3D" id="1.10.30.10">
    <property type="entry name" value="High mobility group box domain"/>
    <property type="match status" value="2"/>
</dbReference>
<feature type="domain" description="HMG box" evidence="4">
    <location>
        <begin position="131"/>
        <end position="207"/>
    </location>
</feature>
<feature type="DNA-binding region" description="HMG box" evidence="2">
    <location>
        <begin position="247"/>
        <end position="313"/>
    </location>
</feature>
<dbReference type="GeneID" id="96005552"/>
<dbReference type="PROSITE" id="PS50118">
    <property type="entry name" value="HMG_BOX_2"/>
    <property type="match status" value="2"/>
</dbReference>
<dbReference type="RefSeq" id="XP_069230117.1">
    <property type="nucleotide sequence ID" value="XM_069372714.1"/>
</dbReference>
<evidence type="ECO:0000313" key="5">
    <source>
        <dbReference type="EMBL" id="KAL1587012.1"/>
    </source>
</evidence>
<dbReference type="Pfam" id="PF00505">
    <property type="entry name" value="HMG_box"/>
    <property type="match status" value="1"/>
</dbReference>
<dbReference type="GO" id="GO:0005634">
    <property type="term" value="C:nucleus"/>
    <property type="evidence" value="ECO:0007669"/>
    <property type="project" value="UniProtKB-UniRule"/>
</dbReference>
<keyword evidence="6" id="KW-1185">Reference proteome</keyword>
<feature type="DNA-binding region" description="HMG box" evidence="2">
    <location>
        <begin position="131"/>
        <end position="207"/>
    </location>
</feature>
<evidence type="ECO:0000256" key="2">
    <source>
        <dbReference type="PROSITE-ProRule" id="PRU00267"/>
    </source>
</evidence>
<dbReference type="EMBL" id="JAAQHG020000012">
    <property type="protein sequence ID" value="KAL1587012.1"/>
    <property type="molecule type" value="Genomic_DNA"/>
</dbReference>
<feature type="domain" description="HMG box" evidence="4">
    <location>
        <begin position="247"/>
        <end position="313"/>
    </location>
</feature>
<name>A0AB34KS87_9PEZI</name>
<protein>
    <recommendedName>
        <fullName evidence="4">HMG box domain-containing protein</fullName>
    </recommendedName>
</protein>
<dbReference type="InterPro" id="IPR036910">
    <property type="entry name" value="HMG_box_dom_sf"/>
</dbReference>